<proteinExistence type="predicted"/>
<dbReference type="SUPFAM" id="SSF50494">
    <property type="entry name" value="Trypsin-like serine proteases"/>
    <property type="match status" value="1"/>
</dbReference>
<keyword evidence="2" id="KW-1185">Reference proteome</keyword>
<evidence type="ECO:0000313" key="2">
    <source>
        <dbReference type="Proteomes" id="UP001595556"/>
    </source>
</evidence>
<dbReference type="Gene3D" id="2.40.10.10">
    <property type="entry name" value="Trypsin-like serine proteases"/>
    <property type="match status" value="2"/>
</dbReference>
<reference evidence="2" key="1">
    <citation type="journal article" date="2019" name="Int. J. Syst. Evol. Microbiol.">
        <title>The Global Catalogue of Microorganisms (GCM) 10K type strain sequencing project: providing services to taxonomists for standard genome sequencing and annotation.</title>
        <authorList>
            <consortium name="The Broad Institute Genomics Platform"/>
            <consortium name="The Broad Institute Genome Sequencing Center for Infectious Disease"/>
            <person name="Wu L."/>
            <person name="Ma J."/>
        </authorList>
    </citation>
    <scope>NUCLEOTIDE SEQUENCE [LARGE SCALE GENOMIC DNA]</scope>
    <source>
        <strain evidence="2">KCTC 52168</strain>
    </source>
</reference>
<comment type="caution">
    <text evidence="1">The sequence shown here is derived from an EMBL/GenBank/DDBJ whole genome shotgun (WGS) entry which is preliminary data.</text>
</comment>
<accession>A0ABV7H991</accession>
<dbReference type="InterPro" id="IPR009003">
    <property type="entry name" value="Peptidase_S1_PA"/>
</dbReference>
<protein>
    <submittedName>
        <fullName evidence="1">Uncharacterized protein</fullName>
    </submittedName>
</protein>
<dbReference type="Proteomes" id="UP001595556">
    <property type="component" value="Unassembled WGS sequence"/>
</dbReference>
<gene>
    <name evidence="1" type="ORF">ACFOEN_16300</name>
</gene>
<organism evidence="1 2">
    <name type="scientific">Piscinibacterium candidicorallinum</name>
    <dbReference type="NCBI Taxonomy" id="1793872"/>
    <lineage>
        <taxon>Bacteria</taxon>
        <taxon>Pseudomonadati</taxon>
        <taxon>Pseudomonadota</taxon>
        <taxon>Betaproteobacteria</taxon>
        <taxon>Burkholderiales</taxon>
        <taxon>Piscinibacterium</taxon>
    </lineage>
</organism>
<name>A0ABV7H991_9BURK</name>
<dbReference type="RefSeq" id="WP_377305753.1">
    <property type="nucleotide sequence ID" value="NZ_CP180191.1"/>
</dbReference>
<evidence type="ECO:0000313" key="1">
    <source>
        <dbReference type="EMBL" id="MFC3149184.1"/>
    </source>
</evidence>
<dbReference type="EMBL" id="JBHRTI010000010">
    <property type="protein sequence ID" value="MFC3149184.1"/>
    <property type="molecule type" value="Genomic_DNA"/>
</dbReference>
<sequence>MSTKDDANVLHAWAVSQGLFPTSVLAPAAQECDIAQRMPDVSESGRAVLRAKGIHQIVINEAQQRIYVLTKRARPSKKQLALLPKEVGDSSIEYLQGASGEIGGTPPTARGKPFYVVRVSDVDRYACGSSVSLGNALDAGTMGALVRNVDGDLFGLSNNHVTGGCNYAASQMPVMAPGVLDVTPLGFDPRTLGYHEISLPLVAGLPGTANVADNLDAALFKIRDEATVSSMQGDIYDTPTEVRALTDDMAVEKVGRTTGHTKGIVVGIAHEPVGIHYSTQGVGYSFVGQVYFDPVWIVEGKGGAFSDNGDSGSLITSVVDGKRVAVGLLIGGMKGQQGRDFTFIVPIASVLSRFNVTLVGGLNV</sequence>
<dbReference type="InterPro" id="IPR043504">
    <property type="entry name" value="Peptidase_S1_PA_chymotrypsin"/>
</dbReference>